<feature type="active site" description="Proton acceptor" evidence="5 6">
    <location>
        <position position="181"/>
    </location>
</feature>
<feature type="binding site" evidence="5 7">
    <location>
        <position position="83"/>
    </location>
    <ligand>
        <name>3-methyl-2-oxobutanoate</name>
        <dbReference type="ChEBI" id="CHEBI:11851"/>
    </ligand>
</feature>
<dbReference type="GeneID" id="56068898"/>
<evidence type="ECO:0000256" key="7">
    <source>
        <dbReference type="PIRSR" id="PIRSR000388-2"/>
    </source>
</evidence>
<dbReference type="GO" id="GO:0000287">
    <property type="term" value="F:magnesium ion binding"/>
    <property type="evidence" value="ECO:0007669"/>
    <property type="project" value="TreeGrafter"/>
</dbReference>
<dbReference type="InterPro" id="IPR015813">
    <property type="entry name" value="Pyrv/PenolPyrv_kinase-like_dom"/>
</dbReference>
<keyword evidence="5" id="KW-0963">Cytoplasm</keyword>
<comment type="cofactor">
    <cofactor evidence="5 8">
        <name>Mg(2+)</name>
        <dbReference type="ChEBI" id="CHEBI:18420"/>
    </cofactor>
    <text evidence="5 8">Binds 1 Mg(2+) ion per subunit.</text>
</comment>
<sequence>MHRSILDILKMKKEKKKISVITSYDYTLASLCDKAGIDVLLVGDSAGMVMLGYENTIPVTMDQMCMFTEAVSRARKNALLVSDLPFMSYQASIEDAISNSGKLIKSGADAVKLEGGSIMAETISAIVDVGIPVMGHIGLQPQTTMLSQGYKVQGKTKDTAMKLIEDAKELEKAGVFSIALEMVSHEVAEIISQTVSVPIIGIGSGVGCDGQVLVVQDLLGMYDKIKPKFAKRYMHLSEDIVKSLEDYKNDVISGTFPAEENWFSMEEDELKKLREQIGS</sequence>
<dbReference type="FunFam" id="3.20.20.60:FF:000003">
    <property type="entry name" value="3-methyl-2-oxobutanoate hydroxymethyltransferase"/>
    <property type="match status" value="1"/>
</dbReference>
<evidence type="ECO:0000313" key="10">
    <source>
        <dbReference type="Proteomes" id="UP000509478"/>
    </source>
</evidence>
<evidence type="ECO:0000256" key="8">
    <source>
        <dbReference type="PIRSR" id="PIRSR000388-3"/>
    </source>
</evidence>
<dbReference type="HAMAP" id="MF_00156">
    <property type="entry name" value="PanB"/>
    <property type="match status" value="1"/>
</dbReference>
<evidence type="ECO:0000256" key="3">
    <source>
        <dbReference type="ARBA" id="ARBA00022679"/>
    </source>
</evidence>
<dbReference type="EMBL" id="CP026995">
    <property type="protein sequence ID" value="QLH07747.1"/>
    <property type="molecule type" value="Genomic_DNA"/>
</dbReference>
<dbReference type="OrthoDB" id="8414at2157"/>
<feature type="binding site" evidence="5 8">
    <location>
        <position position="114"/>
    </location>
    <ligand>
        <name>Mg(2+)</name>
        <dbReference type="ChEBI" id="CHEBI:18420"/>
    </ligand>
</feature>
<dbReference type="GO" id="GO:0008168">
    <property type="term" value="F:methyltransferase activity"/>
    <property type="evidence" value="ECO:0007669"/>
    <property type="project" value="UniProtKB-KW"/>
</dbReference>
<dbReference type="KEGG" id="nue:C5F50_12215"/>
<name>A0A7D5M8M5_9ARCH</name>
<accession>A0A7D5M8M5</accession>
<dbReference type="NCBIfam" id="TIGR00222">
    <property type="entry name" value="panB"/>
    <property type="match status" value="1"/>
</dbReference>
<comment type="subcellular location">
    <subcellularLocation>
        <location evidence="5">Cytoplasm</location>
    </subcellularLocation>
</comment>
<keyword evidence="3 5" id="KW-0808">Transferase</keyword>
<dbReference type="InterPro" id="IPR003700">
    <property type="entry name" value="Pantoate_hydroxy_MeTrfase"/>
</dbReference>
<feature type="binding site" evidence="5 7">
    <location>
        <begin position="44"/>
        <end position="45"/>
    </location>
    <ligand>
        <name>3-methyl-2-oxobutanoate</name>
        <dbReference type="ChEBI" id="CHEBI:11851"/>
    </ligand>
</feature>
<dbReference type="NCBIfam" id="NF001452">
    <property type="entry name" value="PRK00311.1"/>
    <property type="match status" value="1"/>
</dbReference>
<feature type="binding site" evidence="5 8">
    <location>
        <position position="83"/>
    </location>
    <ligand>
        <name>Mg(2+)</name>
        <dbReference type="ChEBI" id="CHEBI:18420"/>
    </ligand>
</feature>
<keyword evidence="5 8" id="KW-0460">Magnesium</keyword>
<feature type="binding site" evidence="5 7">
    <location>
        <position position="112"/>
    </location>
    <ligand>
        <name>3-methyl-2-oxobutanoate</name>
        <dbReference type="ChEBI" id="CHEBI:11851"/>
    </ligand>
</feature>
<organism evidence="9 10">
    <name type="scientific">Nitrosopumilus ureiphilus</name>
    <dbReference type="NCBI Taxonomy" id="1470067"/>
    <lineage>
        <taxon>Archaea</taxon>
        <taxon>Nitrososphaerota</taxon>
        <taxon>Nitrososphaeria</taxon>
        <taxon>Nitrosopumilales</taxon>
        <taxon>Nitrosopumilaceae</taxon>
        <taxon>Nitrosopumilus</taxon>
    </lineage>
</organism>
<reference evidence="9 10" key="1">
    <citation type="submission" date="2018-02" db="EMBL/GenBank/DDBJ databases">
        <title>Complete genome of Nitrosopumilus ureaphilus PS0.</title>
        <authorList>
            <person name="Qin W."/>
            <person name="Zheng Y."/>
            <person name="Stahl D.A."/>
        </authorList>
    </citation>
    <scope>NUCLEOTIDE SEQUENCE [LARGE SCALE GENOMIC DNA]</scope>
    <source>
        <strain evidence="9 10">PS0</strain>
    </source>
</reference>
<dbReference type="Gene3D" id="3.20.20.60">
    <property type="entry name" value="Phosphoenolpyruvate-binding domains"/>
    <property type="match status" value="1"/>
</dbReference>
<proteinExistence type="inferred from homology"/>
<feature type="binding site" evidence="5 8">
    <location>
        <position position="44"/>
    </location>
    <ligand>
        <name>Mg(2+)</name>
        <dbReference type="ChEBI" id="CHEBI:18420"/>
    </ligand>
</feature>
<dbReference type="PANTHER" id="PTHR20881:SF0">
    <property type="entry name" value="3-METHYL-2-OXOBUTANOATE HYDROXYMETHYLTRANSFERASE"/>
    <property type="match status" value="1"/>
</dbReference>
<evidence type="ECO:0000256" key="6">
    <source>
        <dbReference type="PIRSR" id="PIRSR000388-1"/>
    </source>
</evidence>
<dbReference type="EC" id="2.1.2.11" evidence="5"/>
<keyword evidence="9" id="KW-0489">Methyltransferase</keyword>
<keyword evidence="10" id="KW-1185">Reference proteome</keyword>
<keyword evidence="4 5" id="KW-0173">Coenzyme A biosynthesis</keyword>
<dbReference type="PANTHER" id="PTHR20881">
    <property type="entry name" value="3-METHYL-2-OXOBUTANOATE HYDROXYMETHYLTRANSFERASE"/>
    <property type="match status" value="1"/>
</dbReference>
<comment type="similarity">
    <text evidence="2 5">Belongs to the PanB family.</text>
</comment>
<dbReference type="GO" id="GO:0005737">
    <property type="term" value="C:cytoplasm"/>
    <property type="evidence" value="ECO:0007669"/>
    <property type="project" value="UniProtKB-SubCell"/>
</dbReference>
<dbReference type="GO" id="GO:0015937">
    <property type="term" value="P:coenzyme A biosynthetic process"/>
    <property type="evidence" value="ECO:0007669"/>
    <property type="project" value="UniProtKB-UniRule"/>
</dbReference>
<dbReference type="Pfam" id="PF02548">
    <property type="entry name" value="Pantoate_transf"/>
    <property type="match status" value="1"/>
</dbReference>
<dbReference type="GO" id="GO:0015940">
    <property type="term" value="P:pantothenate biosynthetic process"/>
    <property type="evidence" value="ECO:0007669"/>
    <property type="project" value="UniProtKB-UniRule"/>
</dbReference>
<gene>
    <name evidence="5 9" type="primary">panB</name>
    <name evidence="9" type="ORF">C5F50_12215</name>
</gene>
<evidence type="ECO:0000256" key="4">
    <source>
        <dbReference type="ARBA" id="ARBA00022993"/>
    </source>
</evidence>
<keyword evidence="5 8" id="KW-0479">Metal-binding</keyword>
<comment type="pathway">
    <text evidence="1">Cofactor biosynthesis; (R)-pantothenate biosynthesis; (R)-pantoate from 3-methyl-2-oxobutanoate: step 1/2.</text>
</comment>
<dbReference type="InterPro" id="IPR040442">
    <property type="entry name" value="Pyrv_kinase-like_dom_sf"/>
</dbReference>
<comment type="function">
    <text evidence="5">Catalyzes the reversible reaction in which hydroxymethyl group from 5,10-methylenetetrahydrofolate is transferred onto alpha-ketoisovalerate to form ketopantoate.</text>
</comment>
<dbReference type="AlphaFoldDB" id="A0A7D5M8M5"/>
<evidence type="ECO:0000256" key="1">
    <source>
        <dbReference type="ARBA" id="ARBA00005033"/>
    </source>
</evidence>
<comment type="subunit">
    <text evidence="5">Homodecamer; pentamer of dimers.</text>
</comment>
<dbReference type="SUPFAM" id="SSF51621">
    <property type="entry name" value="Phosphoenolpyruvate/pyruvate domain"/>
    <property type="match status" value="1"/>
</dbReference>
<dbReference type="Proteomes" id="UP000509478">
    <property type="component" value="Chromosome"/>
</dbReference>
<evidence type="ECO:0000313" key="9">
    <source>
        <dbReference type="EMBL" id="QLH07747.1"/>
    </source>
</evidence>
<comment type="catalytic activity">
    <reaction evidence="5">
        <text>(6R)-5,10-methylene-5,6,7,8-tetrahydrofolate + 3-methyl-2-oxobutanoate + H2O = 2-dehydropantoate + (6S)-5,6,7,8-tetrahydrofolate</text>
        <dbReference type="Rhea" id="RHEA:11824"/>
        <dbReference type="ChEBI" id="CHEBI:11561"/>
        <dbReference type="ChEBI" id="CHEBI:11851"/>
        <dbReference type="ChEBI" id="CHEBI:15377"/>
        <dbReference type="ChEBI" id="CHEBI:15636"/>
        <dbReference type="ChEBI" id="CHEBI:57453"/>
        <dbReference type="EC" id="2.1.2.11"/>
    </reaction>
</comment>
<evidence type="ECO:0000256" key="2">
    <source>
        <dbReference type="ARBA" id="ARBA00008676"/>
    </source>
</evidence>
<dbReference type="RefSeq" id="WP_179371627.1">
    <property type="nucleotide sequence ID" value="NZ_CP026995.1"/>
</dbReference>
<dbReference type="GO" id="GO:0032259">
    <property type="term" value="P:methylation"/>
    <property type="evidence" value="ECO:0007669"/>
    <property type="project" value="UniProtKB-KW"/>
</dbReference>
<dbReference type="PIRSF" id="PIRSF000388">
    <property type="entry name" value="Pantoate_hydroxy_MeTrfase"/>
    <property type="match status" value="1"/>
</dbReference>
<dbReference type="CDD" id="cd06557">
    <property type="entry name" value="KPHMT-like"/>
    <property type="match status" value="1"/>
</dbReference>
<dbReference type="UniPathway" id="UPA00241"/>
<dbReference type="GO" id="GO:0003864">
    <property type="term" value="F:3-methyl-2-oxobutanoate hydroxymethyltransferase activity"/>
    <property type="evidence" value="ECO:0007669"/>
    <property type="project" value="UniProtKB-UniRule"/>
</dbReference>
<evidence type="ECO:0000256" key="5">
    <source>
        <dbReference type="HAMAP-Rule" id="MF_00156"/>
    </source>
</evidence>
<protein>
    <recommendedName>
        <fullName evidence="5">3-methyl-2-oxobutanoate hydroxymethyltransferase</fullName>
        <ecNumber evidence="5">2.1.2.11</ecNumber>
    </recommendedName>
    <alternativeName>
        <fullName evidence="5">Ketopantoate hydroxymethyltransferase</fullName>
        <shortName evidence="5">KPHMT</shortName>
    </alternativeName>
</protein>
<comment type="pathway">
    <text evidence="5">Cofactor biosynthesis; coenzyme A biosynthesis.</text>
</comment>